<evidence type="ECO:0000256" key="9">
    <source>
        <dbReference type="HAMAP-Rule" id="MF_00197"/>
    </source>
</evidence>
<evidence type="ECO:0000256" key="6">
    <source>
        <dbReference type="ARBA" id="ARBA00023154"/>
    </source>
</evidence>
<dbReference type="InterPro" id="IPR018510">
    <property type="entry name" value="DAP_epimerase_AS"/>
</dbReference>
<evidence type="ECO:0000256" key="2">
    <source>
        <dbReference type="ARBA" id="ARBA00010219"/>
    </source>
</evidence>
<feature type="binding site" evidence="9">
    <location>
        <position position="188"/>
    </location>
    <ligand>
        <name>substrate</name>
    </ligand>
</feature>
<keyword evidence="5 9" id="KW-0028">Amino-acid biosynthesis</keyword>
<feature type="site" description="Important for dimerization" evidence="9">
    <location>
        <position position="299"/>
    </location>
</feature>
<dbReference type="KEGG" id="pspi:PS2015_422"/>
<dbReference type="AlphaFoldDB" id="A0A0S2KAG4"/>
<evidence type="ECO:0000313" key="13">
    <source>
        <dbReference type="Proteomes" id="UP000065641"/>
    </source>
</evidence>
<feature type="binding site" evidence="9">
    <location>
        <position position="77"/>
    </location>
    <ligand>
        <name>substrate</name>
    </ligand>
</feature>
<organism evidence="12 13">
    <name type="scientific">Pseudohongiella spirulinae</name>
    <dbReference type="NCBI Taxonomy" id="1249552"/>
    <lineage>
        <taxon>Bacteria</taxon>
        <taxon>Pseudomonadati</taxon>
        <taxon>Pseudomonadota</taxon>
        <taxon>Gammaproteobacteria</taxon>
        <taxon>Pseudomonadales</taxon>
        <taxon>Pseudohongiellaceae</taxon>
        <taxon>Pseudohongiella</taxon>
    </lineage>
</organism>
<dbReference type="HAMAP" id="MF_00197">
    <property type="entry name" value="DAP_epimerase"/>
    <property type="match status" value="1"/>
</dbReference>
<feature type="binding site" evidence="9">
    <location>
        <begin position="107"/>
        <end position="108"/>
    </location>
    <ligand>
        <name>substrate</name>
    </ligand>
</feature>
<feature type="site" description="Could be important to modulate the pK values of the two catalytic cysteine residues" evidence="9">
    <location>
        <position position="190"/>
    </location>
</feature>
<dbReference type="PANTHER" id="PTHR31689:SF0">
    <property type="entry name" value="DIAMINOPIMELATE EPIMERASE"/>
    <property type="match status" value="1"/>
</dbReference>
<feature type="binding site" evidence="9">
    <location>
        <position position="97"/>
    </location>
    <ligand>
        <name>substrate</name>
    </ligand>
</feature>
<evidence type="ECO:0000256" key="1">
    <source>
        <dbReference type="ARBA" id="ARBA00005196"/>
    </source>
</evidence>
<keyword evidence="4 9" id="KW-0963">Cytoplasm</keyword>
<comment type="catalytic activity">
    <reaction evidence="8 9">
        <text>(2S,6S)-2,6-diaminopimelate = meso-2,6-diaminopimelate</text>
        <dbReference type="Rhea" id="RHEA:15393"/>
        <dbReference type="ChEBI" id="CHEBI:57609"/>
        <dbReference type="ChEBI" id="CHEBI:57791"/>
        <dbReference type="EC" id="5.1.1.7"/>
    </reaction>
</comment>
<dbReference type="EMBL" id="CP013189">
    <property type="protein sequence ID" value="ALO45109.1"/>
    <property type="molecule type" value="Genomic_DNA"/>
</dbReference>
<comment type="subunit">
    <text evidence="9">Homodimer.</text>
</comment>
<sequence length="319" mass="35265">MSKQKQRSSRHRHRPRNGRERRPAATEPEGVITLPFTKMHGLGNDFVVLDMISHPVNLTTEQIRQLSDRNLGIGFDQMLVIDAPRRPDADFSYRIFNGDGTEVEHCGNGARCFARYVLERGLIANAPVRVQTANRLLELHDDGDHQYRVDMGEPDFNPESLPFSAEPALEYSLQLPEEVRFFAASMGNPHIVLLTDNCDKAPVHELGSKLCTHSAFPQGVNVGFMQIIDRDNIRLRVHERGAGETLACGTGACAAVACGIRAGLLNHTVHVELRGGSLNINWQGEGYPVLMSGPAESVFEGTIKLTITADQETAHGNRR</sequence>
<dbReference type="Gene3D" id="3.10.310.10">
    <property type="entry name" value="Diaminopimelate Epimerase, Chain A, domain 1"/>
    <property type="match status" value="2"/>
</dbReference>
<evidence type="ECO:0000256" key="5">
    <source>
        <dbReference type="ARBA" id="ARBA00022605"/>
    </source>
</evidence>
<dbReference type="UniPathway" id="UPA00034">
    <property type="reaction ID" value="UER00025"/>
</dbReference>
<dbReference type="PANTHER" id="PTHR31689">
    <property type="entry name" value="DIAMINOPIMELATE EPIMERASE, CHLOROPLASTIC"/>
    <property type="match status" value="1"/>
</dbReference>
<comment type="function">
    <text evidence="9">Catalyzes the stereoinversion of LL-2,6-diaminopimelate (L,L-DAP) to meso-diaminopimelate (meso-DAP), a precursor of L-lysine and an essential component of the bacterial peptidoglycan.</text>
</comment>
<dbReference type="GO" id="GO:0008837">
    <property type="term" value="F:diaminopimelate epimerase activity"/>
    <property type="evidence" value="ECO:0007669"/>
    <property type="project" value="UniProtKB-UniRule"/>
</dbReference>
<evidence type="ECO:0000256" key="4">
    <source>
        <dbReference type="ARBA" id="ARBA00022490"/>
    </source>
</evidence>
<comment type="similarity">
    <text evidence="2 9">Belongs to the diaminopimelate epimerase family.</text>
</comment>
<keyword evidence="7 9" id="KW-0413">Isomerase</keyword>
<feature type="binding site" evidence="9">
    <location>
        <begin position="249"/>
        <end position="250"/>
    </location>
    <ligand>
        <name>substrate</name>
    </ligand>
</feature>
<evidence type="ECO:0000256" key="10">
    <source>
        <dbReference type="PROSITE-ProRule" id="PRU10125"/>
    </source>
</evidence>
<feature type="active site" evidence="10">
    <location>
        <position position="106"/>
    </location>
</feature>
<dbReference type="Proteomes" id="UP000065641">
    <property type="component" value="Chromosome"/>
</dbReference>
<feature type="binding site" evidence="9">
    <location>
        <position position="44"/>
    </location>
    <ligand>
        <name>substrate</name>
    </ligand>
</feature>
<feature type="region of interest" description="Disordered" evidence="11">
    <location>
        <begin position="1"/>
        <end position="27"/>
    </location>
</feature>
<feature type="binding site" evidence="9">
    <location>
        <begin position="239"/>
        <end position="240"/>
    </location>
    <ligand>
        <name>substrate</name>
    </ligand>
</feature>
<name>A0A0S2KAG4_9GAMM</name>
<dbReference type="STRING" id="1249552.PS2015_422"/>
<proteinExistence type="inferred from homology"/>
<feature type="site" description="Could be important to modulate the pK values of the two catalytic cysteine residues" evidence="9">
    <location>
        <position position="239"/>
    </location>
</feature>
<dbReference type="Pfam" id="PF01678">
    <property type="entry name" value="DAP_epimerase"/>
    <property type="match status" value="2"/>
</dbReference>
<feature type="compositionally biased region" description="Basic residues" evidence="11">
    <location>
        <begin position="1"/>
        <end position="16"/>
    </location>
</feature>
<keyword evidence="13" id="KW-1185">Reference proteome</keyword>
<feature type="active site" description="Proton donor" evidence="9">
    <location>
        <position position="106"/>
    </location>
</feature>
<dbReference type="OrthoDB" id="9805408at2"/>
<feature type="active site" description="Proton acceptor" evidence="9">
    <location>
        <position position="248"/>
    </location>
</feature>
<dbReference type="NCBIfam" id="TIGR00652">
    <property type="entry name" value="DapF"/>
    <property type="match status" value="1"/>
</dbReference>
<reference evidence="12 13" key="1">
    <citation type="submission" date="2015-11" db="EMBL/GenBank/DDBJ databases">
        <authorList>
            <person name="Zhang Y."/>
            <person name="Guo Z."/>
        </authorList>
    </citation>
    <scope>NUCLEOTIDE SEQUENCE [LARGE SCALE GENOMIC DNA]</scope>
    <source>
        <strain evidence="12 13">KCTC 32221</strain>
    </source>
</reference>
<dbReference type="FunFam" id="3.10.310.10:FF:000001">
    <property type="entry name" value="Diaminopimelate epimerase"/>
    <property type="match status" value="1"/>
</dbReference>
<dbReference type="SUPFAM" id="SSF54506">
    <property type="entry name" value="Diaminopimelate epimerase-like"/>
    <property type="match status" value="2"/>
</dbReference>
<gene>
    <name evidence="9" type="primary">dapF</name>
    <name evidence="12" type="ORF">PS2015_422</name>
</gene>
<keyword evidence="6 9" id="KW-0457">Lysine biosynthesis</keyword>
<evidence type="ECO:0000313" key="12">
    <source>
        <dbReference type="EMBL" id="ALO45109.1"/>
    </source>
</evidence>
<dbReference type="InterPro" id="IPR001653">
    <property type="entry name" value="DAP_epimerase_DapF"/>
</dbReference>
<evidence type="ECO:0000256" key="7">
    <source>
        <dbReference type="ARBA" id="ARBA00023235"/>
    </source>
</evidence>
<accession>A0A0S2KAG4</accession>
<dbReference type="GO" id="GO:0005829">
    <property type="term" value="C:cytosol"/>
    <property type="evidence" value="ECO:0007669"/>
    <property type="project" value="TreeGrafter"/>
</dbReference>
<feature type="binding site" evidence="9">
    <location>
        <position position="221"/>
    </location>
    <ligand>
        <name>substrate</name>
    </ligand>
</feature>
<dbReference type="GO" id="GO:0009089">
    <property type="term" value="P:lysine biosynthetic process via diaminopimelate"/>
    <property type="evidence" value="ECO:0007669"/>
    <property type="project" value="UniProtKB-UniRule"/>
</dbReference>
<comment type="pathway">
    <text evidence="1 9">Amino-acid biosynthesis; L-lysine biosynthesis via DAP pathway; DL-2,6-diaminopimelate from LL-2,6-diaminopimelate: step 1/1.</text>
</comment>
<dbReference type="EC" id="5.1.1.7" evidence="3 9"/>
<evidence type="ECO:0000256" key="3">
    <source>
        <dbReference type="ARBA" id="ARBA00013080"/>
    </source>
</evidence>
<evidence type="ECO:0000256" key="8">
    <source>
        <dbReference type="ARBA" id="ARBA00051712"/>
    </source>
</evidence>
<dbReference type="PATRIC" id="fig|1249552.3.peg.428"/>
<protein>
    <recommendedName>
        <fullName evidence="3 9">Diaminopimelate epimerase</fullName>
        <shortName evidence="9">DAP epimerase</shortName>
        <ecNumber evidence="3 9">5.1.1.7</ecNumber>
    </recommendedName>
    <alternativeName>
        <fullName evidence="9">PLP-independent amino acid racemase</fullName>
    </alternativeName>
</protein>
<comment type="subcellular location">
    <subcellularLocation>
        <location evidence="9">Cytoplasm</location>
    </subcellularLocation>
</comment>
<dbReference type="PROSITE" id="PS01326">
    <property type="entry name" value="DAP_EPIMERASE"/>
    <property type="match status" value="1"/>
</dbReference>
<evidence type="ECO:0000256" key="11">
    <source>
        <dbReference type="SAM" id="MobiDB-lite"/>
    </source>
</evidence>